<gene>
    <name evidence="1" type="ORF">S03H2_57783</name>
</gene>
<dbReference type="AlphaFoldDB" id="X1KPH8"/>
<protein>
    <submittedName>
        <fullName evidence="1">Uncharacterized protein</fullName>
    </submittedName>
</protein>
<reference evidence="1" key="1">
    <citation type="journal article" date="2014" name="Front. Microbiol.">
        <title>High frequency of phylogenetically diverse reductive dehalogenase-homologous genes in deep subseafloor sedimentary metagenomes.</title>
        <authorList>
            <person name="Kawai M."/>
            <person name="Futagami T."/>
            <person name="Toyoda A."/>
            <person name="Takaki Y."/>
            <person name="Nishi S."/>
            <person name="Hori S."/>
            <person name="Arai W."/>
            <person name="Tsubouchi T."/>
            <person name="Morono Y."/>
            <person name="Uchiyama I."/>
            <person name="Ito T."/>
            <person name="Fujiyama A."/>
            <person name="Inagaki F."/>
            <person name="Takami H."/>
        </authorList>
    </citation>
    <scope>NUCLEOTIDE SEQUENCE</scope>
    <source>
        <strain evidence="1">Expedition CK06-06</strain>
    </source>
</reference>
<organism evidence="1">
    <name type="scientific">marine sediment metagenome</name>
    <dbReference type="NCBI Taxonomy" id="412755"/>
    <lineage>
        <taxon>unclassified sequences</taxon>
        <taxon>metagenomes</taxon>
        <taxon>ecological metagenomes</taxon>
    </lineage>
</organism>
<comment type="caution">
    <text evidence="1">The sequence shown here is derived from an EMBL/GenBank/DDBJ whole genome shotgun (WGS) entry which is preliminary data.</text>
</comment>
<dbReference type="EMBL" id="BARU01037050">
    <property type="protein sequence ID" value="GAH83938.1"/>
    <property type="molecule type" value="Genomic_DNA"/>
</dbReference>
<evidence type="ECO:0000313" key="1">
    <source>
        <dbReference type="EMBL" id="GAH83938.1"/>
    </source>
</evidence>
<proteinExistence type="predicted"/>
<sequence>MAKLAIYYEQDDAGKDTGRVQVVDEDEDLVLETYDTETEAEAAMATIQAIDDRNAKIKAEYLEWEKACLANHKISQDDLRVYLANVVIL</sequence>
<name>X1KPH8_9ZZZZ</name>
<accession>X1KPH8</accession>